<organism evidence="5 6">
    <name type="scientific">Lolium multiflorum</name>
    <name type="common">Italian ryegrass</name>
    <name type="synonym">Lolium perenne subsp. multiflorum</name>
    <dbReference type="NCBI Taxonomy" id="4521"/>
    <lineage>
        <taxon>Eukaryota</taxon>
        <taxon>Viridiplantae</taxon>
        <taxon>Streptophyta</taxon>
        <taxon>Embryophyta</taxon>
        <taxon>Tracheophyta</taxon>
        <taxon>Spermatophyta</taxon>
        <taxon>Magnoliopsida</taxon>
        <taxon>Liliopsida</taxon>
        <taxon>Poales</taxon>
        <taxon>Poaceae</taxon>
        <taxon>BOP clade</taxon>
        <taxon>Pooideae</taxon>
        <taxon>Poodae</taxon>
        <taxon>Poeae</taxon>
        <taxon>Poeae Chloroplast Group 2 (Poeae type)</taxon>
        <taxon>Loliodinae</taxon>
        <taxon>Loliinae</taxon>
        <taxon>Lolium</taxon>
    </lineage>
</organism>
<dbReference type="InterPro" id="IPR036397">
    <property type="entry name" value="RNaseH_sf"/>
</dbReference>
<dbReference type="PANTHER" id="PTHR22891">
    <property type="entry name" value="EUKARYOTIC TRANSLATION INITIATION FACTOR 2C"/>
    <property type="match status" value="1"/>
</dbReference>
<sequence length="877" mass="99091">MAGGERARPLSDQELIFEKRPSMCTSGILCRVLSNHISVHVNDKSDFSEIHQYDVSIRPVTSRCVNHAVIRELVNKHAEVGFQPDCSAYDGSKILYTLAELNFGSSVFKITLQDKEEDSPDGPRALQRHFDVTIKRAARVSMKSLYELHDLMPDHVPPAILQALHIVLREFPTEEWYNRYAGSIYSPCIRGHQQLGDFLESRRGFHQSIRPTQSGLMLNIDQSSTVFIKPLLVMDFVEMLLNRDISDTQLTGTDLLKIVKALEGVKVHVLCNMHKEYCVSGVTSQSAEELIFPVDSHGTREPRETVLQYFQKRYGVSIQYKSLNCLQVGTPQRPKFLPLEVCKIAKGQRYPKQLNRGKQMEDFLKVAKQPPHEREKGILRALHFTHRNQCAVKLGIKIEDELVSLLAHILSPPLLKFNEYGMTRSFLPHYGIWNMMGKKMVKGGRVNSWACINFSLHVRQNEATNFCYELAIMCLASGMGFNLSPVLSVETAKPEHVQLALTSLHSNVMAKLEPGRNLDLLLVILPDKNGSLYGDLKRICETDIGLVSQCCLSKHVLRKNKQYLANVALKINVKMGGRNTVLNDALEKKLPHVGDTPTIFFGATVTHPPPGKCSSPSIASVVASQDWPEVTRYAGLVSSQPGHHEWINNLVELQYDSEKGIVTGGMIREHLISFYRVTGQKPQRIIFYRNGVSKGQYSQVLKNELCAIKLACKSLEKDYNPTITYVVVQKRHRTRLFPADYRDKPSDSTGNLWPGSVVDSVICHPDEFDFYLCSHSCSRDKGRGTIRPMYYHVLWDENKFLAGDFQTLTYYLCYMYAGCTHSISIVPPLRYARRLASRARCYTEPRSSLESGSTAISAEPVGLLPIKDNLKFGMFFC</sequence>
<dbReference type="Pfam" id="PF08699">
    <property type="entry name" value="ArgoL1"/>
    <property type="match status" value="1"/>
</dbReference>
<evidence type="ECO:0000259" key="3">
    <source>
        <dbReference type="PROSITE" id="PS50821"/>
    </source>
</evidence>
<dbReference type="InterPro" id="IPR032474">
    <property type="entry name" value="Argonaute_N"/>
</dbReference>
<dbReference type="AlphaFoldDB" id="A0AAD8WZC9"/>
<comment type="similarity">
    <text evidence="1">Belongs to the argonaute family. Ago subfamily.</text>
</comment>
<dbReference type="Gene3D" id="3.30.420.10">
    <property type="entry name" value="Ribonuclease H-like superfamily/Ribonuclease H"/>
    <property type="match status" value="1"/>
</dbReference>
<gene>
    <name evidence="5" type="ORF">QYE76_047188</name>
</gene>
<dbReference type="Gene3D" id="2.170.260.10">
    <property type="entry name" value="paz domain"/>
    <property type="match status" value="1"/>
</dbReference>
<accession>A0AAD8WZC9</accession>
<name>A0AAD8WZC9_LOLMU</name>
<evidence type="ECO:0000256" key="1">
    <source>
        <dbReference type="ARBA" id="ARBA00008201"/>
    </source>
</evidence>
<dbReference type="Pfam" id="PF02171">
    <property type="entry name" value="Piwi"/>
    <property type="match status" value="1"/>
</dbReference>
<dbReference type="PROSITE" id="PS50821">
    <property type="entry name" value="PAZ"/>
    <property type="match status" value="1"/>
</dbReference>
<dbReference type="Gene3D" id="3.40.50.2300">
    <property type="match status" value="1"/>
</dbReference>
<dbReference type="GO" id="GO:0003723">
    <property type="term" value="F:RNA binding"/>
    <property type="evidence" value="ECO:0007669"/>
    <property type="project" value="InterPro"/>
</dbReference>
<evidence type="ECO:0000256" key="2">
    <source>
        <dbReference type="ARBA" id="ARBA00023158"/>
    </source>
</evidence>
<feature type="domain" description="Piwi" evidence="4">
    <location>
        <begin position="520"/>
        <end position="844"/>
    </location>
</feature>
<dbReference type="SMART" id="SM01163">
    <property type="entry name" value="DUF1785"/>
    <property type="match status" value="1"/>
</dbReference>
<dbReference type="SUPFAM" id="SSF53098">
    <property type="entry name" value="Ribonuclease H-like"/>
    <property type="match status" value="1"/>
</dbReference>
<feature type="domain" description="PAZ" evidence="3">
    <location>
        <begin position="232"/>
        <end position="346"/>
    </location>
</feature>
<dbReference type="CDD" id="cd02846">
    <property type="entry name" value="PAZ_argonaute_like"/>
    <property type="match status" value="1"/>
</dbReference>
<dbReference type="SMART" id="SM00949">
    <property type="entry name" value="PAZ"/>
    <property type="match status" value="1"/>
</dbReference>
<proteinExistence type="inferred from homology"/>
<comment type="caution">
    <text evidence="5">The sequence shown here is derived from an EMBL/GenBank/DDBJ whole genome shotgun (WGS) entry which is preliminary data.</text>
</comment>
<dbReference type="Pfam" id="PF02170">
    <property type="entry name" value="PAZ"/>
    <property type="match status" value="1"/>
</dbReference>
<dbReference type="FunFam" id="3.40.50.2300:FF:000110">
    <property type="entry name" value="Argonaute 10"/>
    <property type="match status" value="1"/>
</dbReference>
<dbReference type="EMBL" id="JAUUTY010000002">
    <property type="protein sequence ID" value="KAK1686340.1"/>
    <property type="molecule type" value="Genomic_DNA"/>
</dbReference>
<dbReference type="PROSITE" id="PS50822">
    <property type="entry name" value="PIWI"/>
    <property type="match status" value="1"/>
</dbReference>
<keyword evidence="6" id="KW-1185">Reference proteome</keyword>
<dbReference type="Pfam" id="PF16486">
    <property type="entry name" value="ArgoN"/>
    <property type="match status" value="1"/>
</dbReference>
<dbReference type="InterPro" id="IPR003100">
    <property type="entry name" value="PAZ_dom"/>
</dbReference>
<evidence type="ECO:0000259" key="4">
    <source>
        <dbReference type="PROSITE" id="PS50822"/>
    </source>
</evidence>
<dbReference type="InterPro" id="IPR014811">
    <property type="entry name" value="ArgoL1"/>
</dbReference>
<dbReference type="InterPro" id="IPR003165">
    <property type="entry name" value="Piwi"/>
</dbReference>
<dbReference type="CDD" id="cd04657">
    <property type="entry name" value="Piwi_ago-like"/>
    <property type="match status" value="1"/>
</dbReference>
<dbReference type="Proteomes" id="UP001231189">
    <property type="component" value="Unassembled WGS sequence"/>
</dbReference>
<dbReference type="InterPro" id="IPR012337">
    <property type="entry name" value="RNaseH-like_sf"/>
</dbReference>
<dbReference type="InterPro" id="IPR036085">
    <property type="entry name" value="PAZ_dom_sf"/>
</dbReference>
<dbReference type="SUPFAM" id="SSF101690">
    <property type="entry name" value="PAZ domain"/>
    <property type="match status" value="1"/>
</dbReference>
<dbReference type="Pfam" id="PF16487">
    <property type="entry name" value="ArgoMid"/>
    <property type="match status" value="1"/>
</dbReference>
<reference evidence="5" key="1">
    <citation type="submission" date="2023-07" db="EMBL/GenBank/DDBJ databases">
        <title>A chromosome-level genome assembly of Lolium multiflorum.</title>
        <authorList>
            <person name="Chen Y."/>
            <person name="Copetti D."/>
            <person name="Kolliker R."/>
            <person name="Studer B."/>
        </authorList>
    </citation>
    <scope>NUCLEOTIDE SEQUENCE</scope>
    <source>
        <strain evidence="5">02402/16</strain>
        <tissue evidence="5">Leaf</tissue>
    </source>
</reference>
<dbReference type="InterPro" id="IPR045246">
    <property type="entry name" value="Piwi_ago-like"/>
</dbReference>
<protein>
    <submittedName>
        <fullName evidence="5">Uncharacterized protein</fullName>
    </submittedName>
</protein>
<dbReference type="SMART" id="SM00950">
    <property type="entry name" value="Piwi"/>
    <property type="match status" value="1"/>
</dbReference>
<evidence type="ECO:0000313" key="6">
    <source>
        <dbReference type="Proteomes" id="UP001231189"/>
    </source>
</evidence>
<evidence type="ECO:0000313" key="5">
    <source>
        <dbReference type="EMBL" id="KAK1686340.1"/>
    </source>
</evidence>
<keyword evidence="2" id="KW-0943">RNA-mediated gene silencing</keyword>
<dbReference type="GO" id="GO:0031047">
    <property type="term" value="P:regulatory ncRNA-mediated gene silencing"/>
    <property type="evidence" value="ECO:0007669"/>
    <property type="project" value="UniProtKB-KW"/>
</dbReference>
<dbReference type="InterPro" id="IPR032473">
    <property type="entry name" value="Argonaute_Mid_dom"/>
</dbReference>